<reference evidence="1 2" key="1">
    <citation type="submission" date="2022-03" db="EMBL/GenBank/DDBJ databases">
        <title>Novel taxa within the pig intestine.</title>
        <authorList>
            <person name="Wylensek D."/>
            <person name="Bishof K."/>
            <person name="Afrizal A."/>
            <person name="Clavel T."/>
        </authorList>
    </citation>
    <scope>NUCLEOTIDE SEQUENCE [LARGE SCALE GENOMIC DNA]</scope>
    <source>
        <strain evidence="1 2">CLA-KB-P133</strain>
    </source>
</reference>
<keyword evidence="2" id="KW-1185">Reference proteome</keyword>
<proteinExistence type="predicted"/>
<dbReference type="RefSeq" id="WP_370596522.1">
    <property type="nucleotide sequence ID" value="NZ_JALBUR010000034.1"/>
</dbReference>
<comment type="caution">
    <text evidence="1">The sequence shown here is derived from an EMBL/GenBank/DDBJ whole genome shotgun (WGS) entry which is preliminary data.</text>
</comment>
<accession>A0AB35U700</accession>
<gene>
    <name evidence="1" type="ORF">MOZ60_09745</name>
</gene>
<sequence length="149" mass="16273">MYEIQSLTDAPTTLSDIGDTGRVLTLNTVNLVKDLSGLPNDLTNINTLIYNVIHDNYSSGASAETIIQTINDSLGSEQVETVVEDYIDLCVTGFLAVLATTPPLVGFGISMTVFYYDFYSSILNKARLAALQYSYSSRVALRLEKVLFG</sequence>
<evidence type="ECO:0000313" key="2">
    <source>
        <dbReference type="Proteomes" id="UP001286174"/>
    </source>
</evidence>
<dbReference type="EMBL" id="JALBUR010000034">
    <property type="protein sequence ID" value="MDX8420367.1"/>
    <property type="molecule type" value="Genomic_DNA"/>
</dbReference>
<protein>
    <submittedName>
        <fullName evidence="1">Uncharacterized protein</fullName>
    </submittedName>
</protein>
<name>A0AB35U700_9FIRM</name>
<evidence type="ECO:0000313" key="1">
    <source>
        <dbReference type="EMBL" id="MDX8420367.1"/>
    </source>
</evidence>
<dbReference type="AlphaFoldDB" id="A0AB35U700"/>
<organism evidence="1 2">
    <name type="scientific">Grylomicrobium aquisgranensis</name>
    <dbReference type="NCBI Taxonomy" id="2926318"/>
    <lineage>
        <taxon>Bacteria</taxon>
        <taxon>Bacillati</taxon>
        <taxon>Bacillota</taxon>
        <taxon>Erysipelotrichia</taxon>
        <taxon>Erysipelotrichales</taxon>
        <taxon>Erysipelotrichaceae</taxon>
        <taxon>Grylomicrobium</taxon>
    </lineage>
</organism>
<dbReference type="Proteomes" id="UP001286174">
    <property type="component" value="Unassembled WGS sequence"/>
</dbReference>